<keyword evidence="3" id="KW-1185">Reference proteome</keyword>
<evidence type="ECO:0000313" key="3">
    <source>
        <dbReference type="Proteomes" id="UP001497482"/>
    </source>
</evidence>
<dbReference type="EMBL" id="OZ035833">
    <property type="protein sequence ID" value="CAL1573316.1"/>
    <property type="molecule type" value="Genomic_DNA"/>
</dbReference>
<accession>A0AAV2J6N7</accession>
<organism evidence="2 3">
    <name type="scientific">Knipowitschia caucasica</name>
    <name type="common">Caucasian dwarf goby</name>
    <name type="synonym">Pomatoschistus caucasicus</name>
    <dbReference type="NCBI Taxonomy" id="637954"/>
    <lineage>
        <taxon>Eukaryota</taxon>
        <taxon>Metazoa</taxon>
        <taxon>Chordata</taxon>
        <taxon>Craniata</taxon>
        <taxon>Vertebrata</taxon>
        <taxon>Euteleostomi</taxon>
        <taxon>Actinopterygii</taxon>
        <taxon>Neopterygii</taxon>
        <taxon>Teleostei</taxon>
        <taxon>Neoteleostei</taxon>
        <taxon>Acanthomorphata</taxon>
        <taxon>Gobiaria</taxon>
        <taxon>Gobiiformes</taxon>
        <taxon>Gobioidei</taxon>
        <taxon>Gobiidae</taxon>
        <taxon>Gobiinae</taxon>
        <taxon>Knipowitschia</taxon>
    </lineage>
</organism>
<evidence type="ECO:0000313" key="2">
    <source>
        <dbReference type="EMBL" id="CAL1573316.1"/>
    </source>
</evidence>
<feature type="compositionally biased region" description="Acidic residues" evidence="1">
    <location>
        <begin position="1"/>
        <end position="11"/>
    </location>
</feature>
<reference evidence="2 3" key="1">
    <citation type="submission" date="2024-04" db="EMBL/GenBank/DDBJ databases">
        <authorList>
            <person name="Waldvogel A.-M."/>
            <person name="Schoenle A."/>
        </authorList>
    </citation>
    <scope>NUCLEOTIDE SEQUENCE [LARGE SCALE GENOMIC DNA]</scope>
</reference>
<protein>
    <submittedName>
        <fullName evidence="2">Uncharacterized protein</fullName>
    </submittedName>
</protein>
<gene>
    <name evidence="2" type="ORF">KC01_LOCUS5246</name>
</gene>
<name>A0AAV2J6N7_KNICA</name>
<feature type="region of interest" description="Disordered" evidence="1">
    <location>
        <begin position="1"/>
        <end position="44"/>
    </location>
</feature>
<dbReference type="AlphaFoldDB" id="A0AAV2J6N7"/>
<feature type="compositionally biased region" description="Polar residues" evidence="1">
    <location>
        <begin position="34"/>
        <end position="43"/>
    </location>
</feature>
<proteinExistence type="predicted"/>
<sequence>MDNEQLTEEEDMHTRTTQTVAPKPTSVLHRGGSRSPNAVTTAPKQRHMHARCAFPCLYGHCSVTPTNQLRTEINPGSNRLLLWMWWDPCCSSIVNIF</sequence>
<evidence type="ECO:0000256" key="1">
    <source>
        <dbReference type="SAM" id="MobiDB-lite"/>
    </source>
</evidence>
<dbReference type="Proteomes" id="UP001497482">
    <property type="component" value="Chromosome 11"/>
</dbReference>